<evidence type="ECO:0000313" key="2">
    <source>
        <dbReference type="Proteomes" id="UP000720189"/>
    </source>
</evidence>
<gene>
    <name evidence="1" type="ORF">BKA55DRAFT_534369</name>
</gene>
<accession>A0A9P9KS99</accession>
<dbReference type="AlphaFoldDB" id="A0A9P9KS99"/>
<dbReference type="EMBL" id="JAGMUX010000002">
    <property type="protein sequence ID" value="KAH7267601.1"/>
    <property type="molecule type" value="Genomic_DNA"/>
</dbReference>
<reference evidence="1" key="1">
    <citation type="journal article" date="2021" name="Nat. Commun.">
        <title>Genetic determinants of endophytism in the Arabidopsis root mycobiome.</title>
        <authorList>
            <person name="Mesny F."/>
            <person name="Miyauchi S."/>
            <person name="Thiergart T."/>
            <person name="Pickel B."/>
            <person name="Atanasova L."/>
            <person name="Karlsson M."/>
            <person name="Huettel B."/>
            <person name="Barry K.W."/>
            <person name="Haridas S."/>
            <person name="Chen C."/>
            <person name="Bauer D."/>
            <person name="Andreopoulos W."/>
            <person name="Pangilinan J."/>
            <person name="LaButti K."/>
            <person name="Riley R."/>
            <person name="Lipzen A."/>
            <person name="Clum A."/>
            <person name="Drula E."/>
            <person name="Henrissat B."/>
            <person name="Kohler A."/>
            <person name="Grigoriev I.V."/>
            <person name="Martin F.M."/>
            <person name="Hacquard S."/>
        </authorList>
    </citation>
    <scope>NUCLEOTIDE SEQUENCE</scope>
    <source>
        <strain evidence="1">MPI-CAGE-AT-0023</strain>
    </source>
</reference>
<sequence length="456" mass="51848">MEIQNLHPEIIFLICESICPHCQKLDDDWPKGSPTGEKAPRPAAKERRQTIFNLSFVCKNWGSIAQKVLHHHFGAFETHPKAEFLLCRTLSENPELGNHVKDARITHISSYDWSLNGEWLANSLNKFSEVLDFPGTTVPDTSEWGEFIAPLILLQVPNLDRLLVQDKHFTEIVKKFRRPFLREQSVLPRRIKTIFVKPPPIISESSTDGSLDLSEASVGGFLSAIQSLGDLTLYRPNPQSLRDRLNLISLRSLALSDTFLSRGELQLLLSATGPLEEFRYNGVYRPDLDAVTPQDICELLIPKKHTLAQLHLETPYTAQYFTAGKHLANVSYMRFLLTGIWLPTDAEPILDERALLDIFPPKLSQIWLDVSEIAFPGSVDALVTYILSTCRDHPEDQVLRRVYLRVLTAAERGDPEFPMEIHRSAWEAIKQRCEPFLRNGKIIMLLTSCKTGRVEH</sequence>
<keyword evidence="2" id="KW-1185">Reference proteome</keyword>
<evidence type="ECO:0000313" key="1">
    <source>
        <dbReference type="EMBL" id="KAH7267601.1"/>
    </source>
</evidence>
<name>A0A9P9KS99_FUSRE</name>
<dbReference type="OrthoDB" id="2520703at2759"/>
<proteinExistence type="predicted"/>
<dbReference type="GeneID" id="70219543"/>
<comment type="caution">
    <text evidence="1">The sequence shown here is derived from an EMBL/GenBank/DDBJ whole genome shotgun (WGS) entry which is preliminary data.</text>
</comment>
<dbReference type="RefSeq" id="XP_046055420.1">
    <property type="nucleotide sequence ID" value="XM_046189589.1"/>
</dbReference>
<dbReference type="Proteomes" id="UP000720189">
    <property type="component" value="Unassembled WGS sequence"/>
</dbReference>
<organism evidence="1 2">
    <name type="scientific">Fusarium redolens</name>
    <dbReference type="NCBI Taxonomy" id="48865"/>
    <lineage>
        <taxon>Eukaryota</taxon>
        <taxon>Fungi</taxon>
        <taxon>Dikarya</taxon>
        <taxon>Ascomycota</taxon>
        <taxon>Pezizomycotina</taxon>
        <taxon>Sordariomycetes</taxon>
        <taxon>Hypocreomycetidae</taxon>
        <taxon>Hypocreales</taxon>
        <taxon>Nectriaceae</taxon>
        <taxon>Fusarium</taxon>
        <taxon>Fusarium redolens species complex</taxon>
    </lineage>
</organism>
<protein>
    <submittedName>
        <fullName evidence="1">Uncharacterized protein</fullName>
    </submittedName>
</protein>